<dbReference type="Gene3D" id="3.40.640.10">
    <property type="entry name" value="Type I PLP-dependent aspartate aminotransferase-like (Major domain)"/>
    <property type="match status" value="1"/>
</dbReference>
<dbReference type="Proteomes" id="UP001155182">
    <property type="component" value="Unassembled WGS sequence"/>
</dbReference>
<evidence type="ECO:0000259" key="3">
    <source>
        <dbReference type="Pfam" id="PF00266"/>
    </source>
</evidence>
<organism evidence="4 5">
    <name type="scientific">Solitalea agri</name>
    <dbReference type="NCBI Taxonomy" id="2953739"/>
    <lineage>
        <taxon>Bacteria</taxon>
        <taxon>Pseudomonadati</taxon>
        <taxon>Bacteroidota</taxon>
        <taxon>Sphingobacteriia</taxon>
        <taxon>Sphingobacteriales</taxon>
        <taxon>Sphingobacteriaceae</taxon>
        <taxon>Solitalea</taxon>
    </lineage>
</organism>
<dbReference type="RefSeq" id="WP_252589296.1">
    <property type="nucleotide sequence ID" value="NZ_JAMWYS010000053.1"/>
</dbReference>
<keyword evidence="4" id="KW-0808">Transferase</keyword>
<dbReference type="EMBL" id="JAMWYS010000053">
    <property type="protein sequence ID" value="MCO4294268.1"/>
    <property type="molecule type" value="Genomic_DNA"/>
</dbReference>
<keyword evidence="4" id="KW-0032">Aminotransferase</keyword>
<keyword evidence="2" id="KW-0732">Signal</keyword>
<dbReference type="Pfam" id="PF00266">
    <property type="entry name" value="Aminotran_5"/>
    <property type="match status" value="1"/>
</dbReference>
<evidence type="ECO:0000256" key="2">
    <source>
        <dbReference type="SAM" id="SignalP"/>
    </source>
</evidence>
<reference evidence="4" key="1">
    <citation type="submission" date="2022-06" db="EMBL/GenBank/DDBJ databases">
        <title>Solitalea sp. MAHUQ-68 isolated from rhizospheric soil.</title>
        <authorList>
            <person name="Huq M.A."/>
        </authorList>
    </citation>
    <scope>NUCLEOTIDE SEQUENCE</scope>
    <source>
        <strain evidence="4">MAHUQ-68</strain>
    </source>
</reference>
<proteinExistence type="predicted"/>
<evidence type="ECO:0000256" key="1">
    <source>
        <dbReference type="ARBA" id="ARBA00022898"/>
    </source>
</evidence>
<accession>A0A9X2FCA9</accession>
<comment type="caution">
    <text evidence="4">The sequence shown here is derived from an EMBL/GenBank/DDBJ whole genome shotgun (WGS) entry which is preliminary data.</text>
</comment>
<dbReference type="PANTHER" id="PTHR43586">
    <property type="entry name" value="CYSTEINE DESULFURASE"/>
    <property type="match status" value="1"/>
</dbReference>
<evidence type="ECO:0000313" key="5">
    <source>
        <dbReference type="Proteomes" id="UP001155182"/>
    </source>
</evidence>
<dbReference type="InterPro" id="IPR015424">
    <property type="entry name" value="PyrdxlP-dep_Trfase"/>
</dbReference>
<dbReference type="GO" id="GO:0008483">
    <property type="term" value="F:transaminase activity"/>
    <property type="evidence" value="ECO:0007669"/>
    <property type="project" value="UniProtKB-KW"/>
</dbReference>
<dbReference type="InterPro" id="IPR000192">
    <property type="entry name" value="Aminotrans_V_dom"/>
</dbReference>
<gene>
    <name evidence="4" type="ORF">NF867_15510</name>
</gene>
<protein>
    <submittedName>
        <fullName evidence="4">Aminotransferase class V-fold PLP-dependent enzyme</fullName>
    </submittedName>
</protein>
<sequence>MQRRSFLQLTGLALGASAINPVFAFDTIKINRPGFSTWADIRKQFLLEPGKVHMSQMLLATNPTEVREAIDQHRKMLNENPVDYWENNWIQFEEKMRQAAANYIGAEIGEVALMGSTTMGLGTLYSGLKLKEGDEILTTVHDHFSTEKSIEYGVMKNKASVRKITLYENPATANADDMATILAKSIQPATRVVAVTWVHSCTGMKLPIRKLADVVKKANEQRSASNRIYFCVDGVHGFGVENVSMKDLGCDFFAASCHKWIFGPRGTGLLFAKKDAWDMLVPTIPSFDKAYLEWLGLMPKEELTFGDVFNVGGFHSFENRWALDKAFDFHNTIGKAKVEERTHQLNTMLKEGLKEIKHIKLHTPVSAQLSCGINCFEVDGLKPDEVVKRLHQKNIIATSSPYRISYARLTPSIINSEDDVKRCLAELERIKT</sequence>
<keyword evidence="1" id="KW-0663">Pyridoxal phosphate</keyword>
<dbReference type="Gene3D" id="3.90.1150.10">
    <property type="entry name" value="Aspartate Aminotransferase, domain 1"/>
    <property type="match status" value="1"/>
</dbReference>
<name>A0A9X2FCA9_9SPHI</name>
<feature type="signal peptide" evidence="2">
    <location>
        <begin position="1"/>
        <end position="24"/>
    </location>
</feature>
<dbReference type="AlphaFoldDB" id="A0A9X2FCA9"/>
<dbReference type="PANTHER" id="PTHR43586:SF8">
    <property type="entry name" value="CYSTEINE DESULFURASE 1, CHLOROPLASTIC"/>
    <property type="match status" value="1"/>
</dbReference>
<feature type="domain" description="Aminotransferase class V" evidence="3">
    <location>
        <begin position="63"/>
        <end position="398"/>
    </location>
</feature>
<dbReference type="InterPro" id="IPR015421">
    <property type="entry name" value="PyrdxlP-dep_Trfase_major"/>
</dbReference>
<dbReference type="InterPro" id="IPR015422">
    <property type="entry name" value="PyrdxlP-dep_Trfase_small"/>
</dbReference>
<feature type="chain" id="PRO_5040803782" evidence="2">
    <location>
        <begin position="25"/>
        <end position="432"/>
    </location>
</feature>
<evidence type="ECO:0000313" key="4">
    <source>
        <dbReference type="EMBL" id="MCO4294268.1"/>
    </source>
</evidence>
<dbReference type="SUPFAM" id="SSF53383">
    <property type="entry name" value="PLP-dependent transferases"/>
    <property type="match status" value="1"/>
</dbReference>
<keyword evidence="5" id="KW-1185">Reference proteome</keyword>